<evidence type="ECO:0000256" key="4">
    <source>
        <dbReference type="SAM" id="Phobius"/>
    </source>
</evidence>
<evidence type="ECO:0000313" key="7">
    <source>
        <dbReference type="Proteomes" id="UP000285211"/>
    </source>
</evidence>
<name>A0A437L2Y5_9FLAO</name>
<dbReference type="Gene3D" id="1.10.10.60">
    <property type="entry name" value="Homeodomain-like"/>
    <property type="match status" value="2"/>
</dbReference>
<feature type="domain" description="HTH araC/xylS-type" evidence="5">
    <location>
        <begin position="268"/>
        <end position="372"/>
    </location>
</feature>
<keyword evidence="4" id="KW-0812">Transmembrane</keyword>
<evidence type="ECO:0000256" key="3">
    <source>
        <dbReference type="ARBA" id="ARBA00023163"/>
    </source>
</evidence>
<comment type="caution">
    <text evidence="6">The sequence shown here is derived from an EMBL/GenBank/DDBJ whole genome shotgun (WGS) entry which is preliminary data.</text>
</comment>
<sequence>MDLILSYIGFSQSIFAIIMILTKRPMKIASIILCVLLMVFALTFGFDILQHYGILPSRRWFLSLSLRMMCAPLLFLYTKYITKDFNKFNPRDYLHAIPSISLILVFLILKLQPENNSISAELFYEKYKLLRMIYGWIFISLITYYVIKALTIVIQFKKQIKDNYSFNSYKISLDWLFVMIILFVLLILLIIISSVLYEQGMINTKVYIFRHILELIHVYTLSIWGFHQKQLISGTQTDSDGESDFEEVSSGKYVKSGLKKEDAKSYVENLIKYMDDSKVWKDSELSIAKLASQTSISKHQLSEVLNEYLGKNFYVFVNEYRIEYAKQLLMNKEYSNWSIIAIAYECGFNSKTAFNIFFKKYTQQTPSEYKKIIVSDPEK</sequence>
<feature type="transmembrane region" description="Helical" evidence="4">
    <location>
        <begin position="60"/>
        <end position="81"/>
    </location>
</feature>
<keyword evidence="1" id="KW-0805">Transcription regulation</keyword>
<dbReference type="Pfam" id="PF12833">
    <property type="entry name" value="HTH_18"/>
    <property type="match status" value="1"/>
</dbReference>
<dbReference type="GO" id="GO:0003700">
    <property type="term" value="F:DNA-binding transcription factor activity"/>
    <property type="evidence" value="ECO:0007669"/>
    <property type="project" value="InterPro"/>
</dbReference>
<feature type="transmembrane region" description="Helical" evidence="4">
    <location>
        <begin position="133"/>
        <end position="154"/>
    </location>
</feature>
<dbReference type="InterPro" id="IPR009057">
    <property type="entry name" value="Homeodomain-like_sf"/>
</dbReference>
<feature type="transmembrane region" description="Helical" evidence="4">
    <location>
        <begin position="93"/>
        <end position="113"/>
    </location>
</feature>
<dbReference type="PANTHER" id="PTHR43280">
    <property type="entry name" value="ARAC-FAMILY TRANSCRIPTIONAL REGULATOR"/>
    <property type="match status" value="1"/>
</dbReference>
<dbReference type="InterPro" id="IPR018062">
    <property type="entry name" value="HTH_AraC-typ_CS"/>
</dbReference>
<dbReference type="GO" id="GO:0043565">
    <property type="term" value="F:sequence-specific DNA binding"/>
    <property type="evidence" value="ECO:0007669"/>
    <property type="project" value="InterPro"/>
</dbReference>
<evidence type="ECO:0000256" key="1">
    <source>
        <dbReference type="ARBA" id="ARBA00023015"/>
    </source>
</evidence>
<reference evidence="6 7" key="1">
    <citation type="submission" date="2019-01" db="EMBL/GenBank/DDBJ databases">
        <authorList>
            <person name="Chen W.-M."/>
        </authorList>
    </citation>
    <scope>NUCLEOTIDE SEQUENCE [LARGE SCALE GENOMIC DNA]</scope>
    <source>
        <strain evidence="6 7">BBQ-12</strain>
    </source>
</reference>
<dbReference type="PANTHER" id="PTHR43280:SF29">
    <property type="entry name" value="ARAC-FAMILY TRANSCRIPTIONAL REGULATOR"/>
    <property type="match status" value="1"/>
</dbReference>
<organism evidence="6 7">
    <name type="scientific">Flavobacterium sufflavum</name>
    <dbReference type="NCBI Taxonomy" id="1921138"/>
    <lineage>
        <taxon>Bacteria</taxon>
        <taxon>Pseudomonadati</taxon>
        <taxon>Bacteroidota</taxon>
        <taxon>Flavobacteriia</taxon>
        <taxon>Flavobacteriales</taxon>
        <taxon>Flavobacteriaceae</taxon>
        <taxon>Flavobacterium</taxon>
    </lineage>
</organism>
<dbReference type="Proteomes" id="UP000285211">
    <property type="component" value="Unassembled WGS sequence"/>
</dbReference>
<keyword evidence="2" id="KW-0238">DNA-binding</keyword>
<dbReference type="SUPFAM" id="SSF46689">
    <property type="entry name" value="Homeodomain-like"/>
    <property type="match status" value="1"/>
</dbReference>
<dbReference type="AlphaFoldDB" id="A0A437L2Y5"/>
<dbReference type="EMBL" id="SACJ01000001">
    <property type="protein sequence ID" value="RVT79669.1"/>
    <property type="molecule type" value="Genomic_DNA"/>
</dbReference>
<dbReference type="PROSITE" id="PS01124">
    <property type="entry name" value="HTH_ARAC_FAMILY_2"/>
    <property type="match status" value="1"/>
</dbReference>
<dbReference type="PROSITE" id="PS00041">
    <property type="entry name" value="HTH_ARAC_FAMILY_1"/>
    <property type="match status" value="1"/>
</dbReference>
<accession>A0A437L2Y5</accession>
<feature type="transmembrane region" description="Helical" evidence="4">
    <location>
        <begin position="208"/>
        <end position="226"/>
    </location>
</feature>
<protein>
    <submittedName>
        <fullName evidence="6">AraC family transcriptional regulator</fullName>
    </submittedName>
</protein>
<dbReference type="OrthoDB" id="9779074at2"/>
<gene>
    <name evidence="6" type="ORF">EOD40_00730</name>
</gene>
<proteinExistence type="predicted"/>
<evidence type="ECO:0000313" key="6">
    <source>
        <dbReference type="EMBL" id="RVT79669.1"/>
    </source>
</evidence>
<feature type="transmembrane region" description="Helical" evidence="4">
    <location>
        <begin position="6"/>
        <end position="22"/>
    </location>
</feature>
<feature type="transmembrane region" description="Helical" evidence="4">
    <location>
        <begin position="29"/>
        <end position="48"/>
    </location>
</feature>
<feature type="transmembrane region" description="Helical" evidence="4">
    <location>
        <begin position="175"/>
        <end position="196"/>
    </location>
</feature>
<keyword evidence="3" id="KW-0804">Transcription</keyword>
<evidence type="ECO:0000259" key="5">
    <source>
        <dbReference type="PROSITE" id="PS01124"/>
    </source>
</evidence>
<dbReference type="RefSeq" id="WP_128192988.1">
    <property type="nucleotide sequence ID" value="NZ_SACJ01000001.1"/>
</dbReference>
<evidence type="ECO:0000256" key="2">
    <source>
        <dbReference type="ARBA" id="ARBA00023125"/>
    </source>
</evidence>
<dbReference type="InterPro" id="IPR018060">
    <property type="entry name" value="HTH_AraC"/>
</dbReference>
<keyword evidence="4" id="KW-1133">Transmembrane helix</keyword>
<dbReference type="SMART" id="SM00342">
    <property type="entry name" value="HTH_ARAC"/>
    <property type="match status" value="1"/>
</dbReference>
<keyword evidence="4" id="KW-0472">Membrane</keyword>
<keyword evidence="7" id="KW-1185">Reference proteome</keyword>